<accession>A0AAD5YEN9</accession>
<reference evidence="1" key="1">
    <citation type="submission" date="2022-07" db="EMBL/GenBank/DDBJ databases">
        <title>Genome Sequence of Physisporinus lineatus.</title>
        <authorList>
            <person name="Buettner E."/>
        </authorList>
    </citation>
    <scope>NUCLEOTIDE SEQUENCE</scope>
    <source>
        <strain evidence="1">VT162</strain>
    </source>
</reference>
<protein>
    <submittedName>
        <fullName evidence="1">Uncharacterized protein</fullName>
    </submittedName>
</protein>
<evidence type="ECO:0000313" key="1">
    <source>
        <dbReference type="EMBL" id="KAJ3486024.1"/>
    </source>
</evidence>
<keyword evidence="2" id="KW-1185">Reference proteome</keyword>
<comment type="caution">
    <text evidence="1">The sequence shown here is derived from an EMBL/GenBank/DDBJ whole genome shotgun (WGS) entry which is preliminary data.</text>
</comment>
<sequence>MTTNPGVGRVGLHEFGNALGVPSHQCQRVLGLTVLDTATSAYRILAISIHIEKLNPDMISIHITTGLPLEGPLRARPPKPETS</sequence>
<proteinExistence type="predicted"/>
<dbReference type="AlphaFoldDB" id="A0AAD5YEN9"/>
<dbReference type="EMBL" id="JANAWD010000134">
    <property type="protein sequence ID" value="KAJ3486024.1"/>
    <property type="molecule type" value="Genomic_DNA"/>
</dbReference>
<organism evidence="1 2">
    <name type="scientific">Meripilus lineatus</name>
    <dbReference type="NCBI Taxonomy" id="2056292"/>
    <lineage>
        <taxon>Eukaryota</taxon>
        <taxon>Fungi</taxon>
        <taxon>Dikarya</taxon>
        <taxon>Basidiomycota</taxon>
        <taxon>Agaricomycotina</taxon>
        <taxon>Agaricomycetes</taxon>
        <taxon>Polyporales</taxon>
        <taxon>Meripilaceae</taxon>
        <taxon>Meripilus</taxon>
    </lineage>
</organism>
<name>A0AAD5YEN9_9APHY</name>
<dbReference type="Proteomes" id="UP001212997">
    <property type="component" value="Unassembled WGS sequence"/>
</dbReference>
<evidence type="ECO:0000313" key="2">
    <source>
        <dbReference type="Proteomes" id="UP001212997"/>
    </source>
</evidence>
<gene>
    <name evidence="1" type="ORF">NLI96_g4540</name>
</gene>